<protein>
    <submittedName>
        <fullName evidence="2">Uncharacterized protein</fullName>
    </submittedName>
</protein>
<name>A0AAD9HQG4_9PEZI</name>
<comment type="caution">
    <text evidence="2">The sequence shown here is derived from an EMBL/GenBank/DDBJ whole genome shotgun (WGS) entry which is preliminary data.</text>
</comment>
<accession>A0AAD9HQG4</accession>
<feature type="transmembrane region" description="Helical" evidence="1">
    <location>
        <begin position="91"/>
        <end position="112"/>
    </location>
</feature>
<sequence length="178" mass="19764">MSVRYGPYLSDVQRVPKCVSVKNRKKREQVAYDQGIGDWTRPVAECNDCDRDVDEMSGEMVGVRGELIVVDLSRTWSFGRQEDGEKEEEEVVVVVVVVVMVVGVNVVVVVVAPDPARPSEQQVIMARQGRQKTRQTAEGKWPEVPSFFIPTAPSVGTQLRGTVACVVHVSRRNPSLVQ</sequence>
<keyword evidence="1" id="KW-0472">Membrane</keyword>
<organism evidence="2 3">
    <name type="scientific">Colletotrichum zoysiae</name>
    <dbReference type="NCBI Taxonomy" id="1216348"/>
    <lineage>
        <taxon>Eukaryota</taxon>
        <taxon>Fungi</taxon>
        <taxon>Dikarya</taxon>
        <taxon>Ascomycota</taxon>
        <taxon>Pezizomycotina</taxon>
        <taxon>Sordariomycetes</taxon>
        <taxon>Hypocreomycetidae</taxon>
        <taxon>Glomerellales</taxon>
        <taxon>Glomerellaceae</taxon>
        <taxon>Colletotrichum</taxon>
        <taxon>Colletotrichum graminicola species complex</taxon>
    </lineage>
</organism>
<keyword evidence="1" id="KW-0812">Transmembrane</keyword>
<proteinExistence type="predicted"/>
<keyword evidence="3" id="KW-1185">Reference proteome</keyword>
<evidence type="ECO:0000313" key="3">
    <source>
        <dbReference type="Proteomes" id="UP001232148"/>
    </source>
</evidence>
<evidence type="ECO:0000313" key="2">
    <source>
        <dbReference type="EMBL" id="KAK2032317.1"/>
    </source>
</evidence>
<gene>
    <name evidence="2" type="ORF">LX32DRAFT_650125</name>
</gene>
<evidence type="ECO:0000256" key="1">
    <source>
        <dbReference type="SAM" id="Phobius"/>
    </source>
</evidence>
<keyword evidence="1" id="KW-1133">Transmembrane helix</keyword>
<dbReference type="EMBL" id="MU842832">
    <property type="protein sequence ID" value="KAK2032317.1"/>
    <property type="molecule type" value="Genomic_DNA"/>
</dbReference>
<dbReference type="Proteomes" id="UP001232148">
    <property type="component" value="Unassembled WGS sequence"/>
</dbReference>
<dbReference type="AlphaFoldDB" id="A0AAD9HQG4"/>
<reference evidence="2" key="1">
    <citation type="submission" date="2021-06" db="EMBL/GenBank/DDBJ databases">
        <title>Comparative genomics, transcriptomics and evolutionary studies reveal genomic signatures of adaptation to plant cell wall in hemibiotrophic fungi.</title>
        <authorList>
            <consortium name="DOE Joint Genome Institute"/>
            <person name="Baroncelli R."/>
            <person name="Diaz J.F."/>
            <person name="Benocci T."/>
            <person name="Peng M."/>
            <person name="Battaglia E."/>
            <person name="Haridas S."/>
            <person name="Andreopoulos W."/>
            <person name="Labutti K."/>
            <person name="Pangilinan J."/>
            <person name="Floch G.L."/>
            <person name="Makela M.R."/>
            <person name="Henrissat B."/>
            <person name="Grigoriev I.V."/>
            <person name="Crouch J.A."/>
            <person name="De Vries R.P."/>
            <person name="Sukno S.A."/>
            <person name="Thon M.R."/>
        </authorList>
    </citation>
    <scope>NUCLEOTIDE SEQUENCE</scope>
    <source>
        <strain evidence="2">MAFF235873</strain>
    </source>
</reference>